<keyword evidence="4" id="KW-0804">Transcription</keyword>
<accession>A0ABV8JCZ8</accession>
<evidence type="ECO:0000256" key="5">
    <source>
        <dbReference type="PROSITE-ProRule" id="PRU01091"/>
    </source>
</evidence>
<proteinExistence type="inferred from homology"/>
<comment type="similarity">
    <text evidence="1">Belongs to the AfsR/DnrI/RedD regulatory family.</text>
</comment>
<dbReference type="InterPro" id="IPR036390">
    <property type="entry name" value="WH_DNA-bd_sf"/>
</dbReference>
<evidence type="ECO:0000259" key="6">
    <source>
        <dbReference type="PROSITE" id="PS51755"/>
    </source>
</evidence>
<dbReference type="InterPro" id="IPR027417">
    <property type="entry name" value="P-loop_NTPase"/>
</dbReference>
<dbReference type="Gene3D" id="1.10.10.10">
    <property type="entry name" value="Winged helix-like DNA-binding domain superfamily/Winged helix DNA-binding domain"/>
    <property type="match status" value="1"/>
</dbReference>
<dbReference type="PANTHER" id="PTHR35807:SF1">
    <property type="entry name" value="TRANSCRIPTIONAL REGULATOR REDD"/>
    <property type="match status" value="1"/>
</dbReference>
<dbReference type="SUPFAM" id="SSF48452">
    <property type="entry name" value="TPR-like"/>
    <property type="match status" value="3"/>
</dbReference>
<protein>
    <submittedName>
        <fullName evidence="7">BTAD domain-containing putative transcriptional regulator</fullName>
    </submittedName>
</protein>
<keyword evidence="8" id="KW-1185">Reference proteome</keyword>
<name>A0ABV8JCZ8_9ACTN</name>
<keyword evidence="2" id="KW-0805">Transcription regulation</keyword>
<dbReference type="EMBL" id="JBHSBL010000028">
    <property type="protein sequence ID" value="MFC4071580.1"/>
    <property type="molecule type" value="Genomic_DNA"/>
</dbReference>
<gene>
    <name evidence="7" type="ORF">ACFO0C_42150</name>
</gene>
<dbReference type="InterPro" id="IPR016032">
    <property type="entry name" value="Sig_transdc_resp-reg_C-effctor"/>
</dbReference>
<evidence type="ECO:0000313" key="7">
    <source>
        <dbReference type="EMBL" id="MFC4071580.1"/>
    </source>
</evidence>
<dbReference type="PROSITE" id="PS51755">
    <property type="entry name" value="OMPR_PHOB"/>
    <property type="match status" value="1"/>
</dbReference>
<dbReference type="InterPro" id="IPR001867">
    <property type="entry name" value="OmpR/PhoB-type_DNA-bd"/>
</dbReference>
<dbReference type="CDD" id="cd15831">
    <property type="entry name" value="BTAD"/>
    <property type="match status" value="1"/>
</dbReference>
<comment type="caution">
    <text evidence="7">The sequence shown here is derived from an EMBL/GenBank/DDBJ whole genome shotgun (WGS) entry which is preliminary data.</text>
</comment>
<dbReference type="SMART" id="SM01043">
    <property type="entry name" value="BTAD"/>
    <property type="match status" value="1"/>
</dbReference>
<dbReference type="SUPFAM" id="SSF52540">
    <property type="entry name" value="P-loop containing nucleoside triphosphate hydrolases"/>
    <property type="match status" value="1"/>
</dbReference>
<dbReference type="Proteomes" id="UP001595867">
    <property type="component" value="Unassembled WGS sequence"/>
</dbReference>
<dbReference type="SMART" id="SM00862">
    <property type="entry name" value="Trans_reg_C"/>
    <property type="match status" value="1"/>
</dbReference>
<feature type="DNA-binding region" description="OmpR/PhoB-type" evidence="5">
    <location>
        <begin position="1"/>
        <end position="92"/>
    </location>
</feature>
<dbReference type="PANTHER" id="PTHR35807">
    <property type="entry name" value="TRANSCRIPTIONAL REGULATOR REDD-RELATED"/>
    <property type="match status" value="1"/>
</dbReference>
<reference evidence="8" key="1">
    <citation type="journal article" date="2019" name="Int. J. Syst. Evol. Microbiol.">
        <title>The Global Catalogue of Microorganisms (GCM) 10K type strain sequencing project: providing services to taxonomists for standard genome sequencing and annotation.</title>
        <authorList>
            <consortium name="The Broad Institute Genomics Platform"/>
            <consortium name="The Broad Institute Genome Sequencing Center for Infectious Disease"/>
            <person name="Wu L."/>
            <person name="Ma J."/>
        </authorList>
    </citation>
    <scope>NUCLEOTIDE SEQUENCE [LARGE SCALE GENOMIC DNA]</scope>
    <source>
        <strain evidence="8">TBRC 5832</strain>
    </source>
</reference>
<dbReference type="Gene3D" id="1.25.40.10">
    <property type="entry name" value="Tetratricopeptide repeat domain"/>
    <property type="match status" value="3"/>
</dbReference>
<dbReference type="Gene3D" id="3.40.50.300">
    <property type="entry name" value="P-loop containing nucleotide triphosphate hydrolases"/>
    <property type="match status" value="1"/>
</dbReference>
<evidence type="ECO:0000256" key="4">
    <source>
        <dbReference type="ARBA" id="ARBA00023163"/>
    </source>
</evidence>
<evidence type="ECO:0000313" key="8">
    <source>
        <dbReference type="Proteomes" id="UP001595867"/>
    </source>
</evidence>
<dbReference type="SUPFAM" id="SSF46785">
    <property type="entry name" value="Winged helix' DNA-binding domain"/>
    <property type="match status" value="1"/>
</dbReference>
<dbReference type="PRINTS" id="PR00364">
    <property type="entry name" value="DISEASERSIST"/>
</dbReference>
<sequence length="1037" mass="110065">MRFTVLGPVSASVDDQPIAIARAQRRAVLAFLLMHANRTVTVTELIDALWEAGPPATARTQVFAAVSAVRRALRAAGTEPVSSVPGGYRLDAGATELDLLAFDEAVTAAREHAGRGDLRAAVTVLRDGLALWTGPALGGVSGAWVEPARASLEDRRLTAMEQLFGWELDRGGHDAVLAELTAAAAAAPLRERLAGCLMLALYRTGRQAEALALYRRTHRLLVDEIGVEPGPELTALHQGVLGNDEALRVPAAARDTAPATPRRRFLPRDIPDFTGRDAELDRLDQLTADADLLVVGTVGVGGVGKTALAVRWGHRAADRFPDGQLYLNLRGYEERAPLRPAEALSALLGALGVPPQRVPSDVDGASALLRATLAGQRVLLLLDNARSAEQVRPLLPGSSPALVLVTSRDTLGGLIARDGARRLDLGPLPHADAHALITNILGADRVAAEPEAADDLVAVCGRLPLAVRIAAAHLTVRPRQSIAGYVAGFRLDSLAIDDDPASSLRAVFDQSYRSLSAGQQRVLRLLGPVPGGDVTTEAVAALSGESPGTAGEIMRALAAASLVTEHRPGRYTMHDLIREYARSRTDPTEQDPALLRLTGWLVETVGSAVALVYPGYVQAPGSGPGTRFADAGQAREWFVAEMANIVAVVESGTALGCRDAVWRLAFACRFFFNGRLDGATALALGRAAIEAADGTGDDRARAAAELVMARAYTTDGHDERCRVHAHRSLELALDAGWHDIEADVHNSLSVHHMFAGELRLAAEHARLAFDRSMAAGVVPPQYLGKVGLIMLLIGQLAEAADCFERTLASRNHQAGFGRAITLLNLAETRRLQGRDAEAGPYLDEAITILDSEGNTHLAALANADRAVSVHRQGRHQEAWRILEESRAAMGARIDVMSGWQMTHRYAEMLIGSGRAAEAVTELETAIEGVRSLGIQQPATQLLVVLARAHTDGDPGRAAELAAEAADAARKGQFLLLEGQALTALAVALRRLGRGPEARAAAREALGVHERTGHEPGRAETVALLAELAGADRATRQE</sequence>
<dbReference type="InterPro" id="IPR005158">
    <property type="entry name" value="BTAD"/>
</dbReference>
<organism evidence="7 8">
    <name type="scientific">Actinoplanes subglobosus</name>
    <dbReference type="NCBI Taxonomy" id="1547892"/>
    <lineage>
        <taxon>Bacteria</taxon>
        <taxon>Bacillati</taxon>
        <taxon>Actinomycetota</taxon>
        <taxon>Actinomycetes</taxon>
        <taxon>Micromonosporales</taxon>
        <taxon>Micromonosporaceae</taxon>
        <taxon>Actinoplanes</taxon>
    </lineage>
</organism>
<dbReference type="RefSeq" id="WP_378072453.1">
    <property type="nucleotide sequence ID" value="NZ_JBHSBL010000028.1"/>
</dbReference>
<dbReference type="SUPFAM" id="SSF46894">
    <property type="entry name" value="C-terminal effector domain of the bipartite response regulators"/>
    <property type="match status" value="1"/>
</dbReference>
<evidence type="ECO:0000256" key="2">
    <source>
        <dbReference type="ARBA" id="ARBA00023015"/>
    </source>
</evidence>
<keyword evidence="3 5" id="KW-0238">DNA-binding</keyword>
<dbReference type="InterPro" id="IPR011990">
    <property type="entry name" value="TPR-like_helical_dom_sf"/>
</dbReference>
<dbReference type="Pfam" id="PF03704">
    <property type="entry name" value="BTAD"/>
    <property type="match status" value="1"/>
</dbReference>
<evidence type="ECO:0000256" key="3">
    <source>
        <dbReference type="ARBA" id="ARBA00023125"/>
    </source>
</evidence>
<feature type="domain" description="OmpR/PhoB-type" evidence="6">
    <location>
        <begin position="1"/>
        <end position="92"/>
    </location>
</feature>
<evidence type="ECO:0000256" key="1">
    <source>
        <dbReference type="ARBA" id="ARBA00005820"/>
    </source>
</evidence>
<dbReference type="InterPro" id="IPR036388">
    <property type="entry name" value="WH-like_DNA-bd_sf"/>
</dbReference>
<dbReference type="Pfam" id="PF00486">
    <property type="entry name" value="Trans_reg_C"/>
    <property type="match status" value="1"/>
</dbReference>
<dbReference type="InterPro" id="IPR051677">
    <property type="entry name" value="AfsR-DnrI-RedD_regulator"/>
</dbReference>